<name>A0A2T0B0L0_9CLOT</name>
<dbReference type="EMBL" id="PVXO01000069">
    <property type="protein sequence ID" value="PRR77101.1"/>
    <property type="molecule type" value="Genomic_DNA"/>
</dbReference>
<dbReference type="RefSeq" id="WP_106064649.1">
    <property type="nucleotide sequence ID" value="NZ_PVXO01000069.1"/>
</dbReference>
<dbReference type="Pfam" id="PF01520">
    <property type="entry name" value="Amidase_3"/>
    <property type="match status" value="1"/>
</dbReference>
<dbReference type="InterPro" id="IPR051922">
    <property type="entry name" value="Bact_Sporulation_Assoc"/>
</dbReference>
<dbReference type="PANTHER" id="PTHR30032">
    <property type="entry name" value="N-ACETYLMURAMOYL-L-ALANINE AMIDASE-RELATED"/>
    <property type="match status" value="1"/>
</dbReference>
<sequence>MKKRLMIFFCCFVSILFLYKPNVSAAPAVQRLGGNDRYGTSIKISHDNWEKSDNIILVSGENFPDALSAAPLSKKYDAPILLTSQNTISKNLLDEIKRLGAKNAFIIGGTGVISEDIEKQLKNNSIAYTRIYGHDRYETSVNVAKMIGTNNGAFIASGENFPDAISAAPIAALKEMPILLTTKNSIPDVVKDFINNNANTGSKYYVVGESGSISEDAVSGISNHSRLGGHDRYGTNLAVVNEFNLSFDNTYLANGQAFPDALSGSAAAAKTSSPIILVNNSYDVKNSIIQSNLNNISTISVLGGTGVISDTLVQKIINGGSSSSIKVCLDPGHGGYDPGAIGPTGVQEKNVTLAIALKTGEILKKNGIDVVYTRTSDKVSWPSVEIQDLQKRCDIANSENVDYFVSIHNNSFESSSANGQETYYASGSATGKKLAESIQREITKATNLYNRGIKTADFYVLLHTNAPAVLVEDGFISNPNEEKLLNSDSFQNTLAQAIATGIIKFVNAQ</sequence>
<dbReference type="Pfam" id="PF04122">
    <property type="entry name" value="CW_binding_2"/>
    <property type="match status" value="3"/>
</dbReference>
<dbReference type="GO" id="GO:0008745">
    <property type="term" value="F:N-acetylmuramoyl-L-alanine amidase activity"/>
    <property type="evidence" value="ECO:0007669"/>
    <property type="project" value="UniProtKB-EC"/>
</dbReference>
<dbReference type="EC" id="3.5.1.28" evidence="3"/>
<evidence type="ECO:0000259" key="2">
    <source>
        <dbReference type="SMART" id="SM00646"/>
    </source>
</evidence>
<dbReference type="SUPFAM" id="SSF53187">
    <property type="entry name" value="Zn-dependent exopeptidases"/>
    <property type="match status" value="1"/>
</dbReference>
<reference evidence="3 4" key="1">
    <citation type="submission" date="2018-03" db="EMBL/GenBank/DDBJ databases">
        <title>Genome sequence of Clostridium liquoris DSM 100320.</title>
        <authorList>
            <person name="Poehlein A."/>
            <person name="Daniel R."/>
        </authorList>
    </citation>
    <scope>NUCLEOTIDE SEQUENCE [LARGE SCALE GENOMIC DNA]</scope>
    <source>
        <strain evidence="3 4">DSM 100320</strain>
    </source>
</reference>
<dbReference type="InterPro" id="IPR002508">
    <property type="entry name" value="MurNAc-LAA_cat"/>
</dbReference>
<dbReference type="SMART" id="SM00646">
    <property type="entry name" value="Ami_3"/>
    <property type="match status" value="1"/>
</dbReference>
<dbReference type="Proteomes" id="UP000239706">
    <property type="component" value="Unassembled WGS sequence"/>
</dbReference>
<gene>
    <name evidence="3" type="primary">lytC_11</name>
    <name evidence="3" type="ORF">CLLI_26190</name>
</gene>
<accession>A0A2T0B0L0</accession>
<dbReference type="OrthoDB" id="3268660at2"/>
<dbReference type="InterPro" id="IPR007253">
    <property type="entry name" value="Cell_wall-bd_2"/>
</dbReference>
<evidence type="ECO:0000313" key="4">
    <source>
        <dbReference type="Proteomes" id="UP000239706"/>
    </source>
</evidence>
<protein>
    <submittedName>
        <fullName evidence="3">N-acetylmuramoyl-L-alanine amidase LytC</fullName>
        <ecNumber evidence="3">3.5.1.28</ecNumber>
    </submittedName>
</protein>
<proteinExistence type="predicted"/>
<dbReference type="PANTHER" id="PTHR30032:SF8">
    <property type="entry name" value="GERMINATION-SPECIFIC N-ACETYLMURAMOYL-L-ALANINE AMIDASE"/>
    <property type="match status" value="1"/>
</dbReference>
<dbReference type="Gene3D" id="3.40.630.40">
    <property type="entry name" value="Zn-dependent exopeptidases"/>
    <property type="match status" value="1"/>
</dbReference>
<feature type="signal peptide" evidence="1">
    <location>
        <begin position="1"/>
        <end position="25"/>
    </location>
</feature>
<feature type="chain" id="PRO_5015739890" evidence="1">
    <location>
        <begin position="26"/>
        <end position="509"/>
    </location>
</feature>
<comment type="caution">
    <text evidence="3">The sequence shown here is derived from an EMBL/GenBank/DDBJ whole genome shotgun (WGS) entry which is preliminary data.</text>
</comment>
<feature type="domain" description="MurNAc-LAA" evidence="2">
    <location>
        <begin position="393"/>
        <end position="503"/>
    </location>
</feature>
<evidence type="ECO:0000313" key="3">
    <source>
        <dbReference type="EMBL" id="PRR77101.1"/>
    </source>
</evidence>
<dbReference type="GO" id="GO:0009253">
    <property type="term" value="P:peptidoglycan catabolic process"/>
    <property type="evidence" value="ECO:0007669"/>
    <property type="project" value="InterPro"/>
</dbReference>
<keyword evidence="4" id="KW-1185">Reference proteome</keyword>
<keyword evidence="1" id="KW-0732">Signal</keyword>
<evidence type="ECO:0000256" key="1">
    <source>
        <dbReference type="SAM" id="SignalP"/>
    </source>
</evidence>
<organism evidence="3 4">
    <name type="scientific">Clostridium liquoris</name>
    <dbReference type="NCBI Taxonomy" id="1289519"/>
    <lineage>
        <taxon>Bacteria</taxon>
        <taxon>Bacillati</taxon>
        <taxon>Bacillota</taxon>
        <taxon>Clostridia</taxon>
        <taxon>Eubacteriales</taxon>
        <taxon>Clostridiaceae</taxon>
        <taxon>Clostridium</taxon>
    </lineage>
</organism>
<dbReference type="CDD" id="cd02696">
    <property type="entry name" value="MurNAc-LAA"/>
    <property type="match status" value="1"/>
</dbReference>
<dbReference type="AlphaFoldDB" id="A0A2T0B0L0"/>
<keyword evidence="3" id="KW-0378">Hydrolase</keyword>
<dbReference type="Gene3D" id="3.40.50.12090">
    <property type="match status" value="2"/>
</dbReference>